<comment type="caution">
    <text evidence="5">The sequence shown here is derived from an EMBL/GenBank/DDBJ whole genome shotgun (WGS) entry which is preliminary data.</text>
</comment>
<dbReference type="InterPro" id="IPR020449">
    <property type="entry name" value="Tscrpt_reg_AraC-type_HTH"/>
</dbReference>
<protein>
    <submittedName>
        <fullName evidence="5">AraC family transcriptional regulator</fullName>
    </submittedName>
</protein>
<dbReference type="InterPro" id="IPR050204">
    <property type="entry name" value="AraC_XylS_family_regulators"/>
</dbReference>
<dbReference type="SMART" id="SM00342">
    <property type="entry name" value="HTH_ARAC"/>
    <property type="match status" value="1"/>
</dbReference>
<dbReference type="InterPro" id="IPR011051">
    <property type="entry name" value="RmlC_Cupin_sf"/>
</dbReference>
<dbReference type="GO" id="GO:0003700">
    <property type="term" value="F:DNA-binding transcription factor activity"/>
    <property type="evidence" value="ECO:0007669"/>
    <property type="project" value="InterPro"/>
</dbReference>
<keyword evidence="1" id="KW-0805">Transcription regulation</keyword>
<evidence type="ECO:0000313" key="6">
    <source>
        <dbReference type="Proteomes" id="UP000246050"/>
    </source>
</evidence>
<evidence type="ECO:0000256" key="2">
    <source>
        <dbReference type="ARBA" id="ARBA00023125"/>
    </source>
</evidence>
<dbReference type="InterPro" id="IPR018062">
    <property type="entry name" value="HTH_AraC-typ_CS"/>
</dbReference>
<keyword evidence="3" id="KW-0804">Transcription</keyword>
<evidence type="ECO:0000259" key="4">
    <source>
        <dbReference type="PROSITE" id="PS01124"/>
    </source>
</evidence>
<organism evidence="5 6">
    <name type="scientific">Micromonospora sicca</name>
    <dbReference type="NCBI Taxonomy" id="2202420"/>
    <lineage>
        <taxon>Bacteria</taxon>
        <taxon>Bacillati</taxon>
        <taxon>Actinomycetota</taxon>
        <taxon>Actinomycetes</taxon>
        <taxon>Micromonosporales</taxon>
        <taxon>Micromonosporaceae</taxon>
        <taxon>Micromonospora</taxon>
    </lineage>
</organism>
<dbReference type="PANTHER" id="PTHR46796">
    <property type="entry name" value="HTH-TYPE TRANSCRIPTIONAL ACTIVATOR RHAS-RELATED"/>
    <property type="match status" value="1"/>
</dbReference>
<dbReference type="Gene3D" id="2.60.120.10">
    <property type="entry name" value="Jelly Rolls"/>
    <property type="match status" value="1"/>
</dbReference>
<dbReference type="Pfam" id="PF02311">
    <property type="entry name" value="AraC_binding"/>
    <property type="match status" value="1"/>
</dbReference>
<dbReference type="EMBL" id="QGKS01000450">
    <property type="protein sequence ID" value="PWR07993.1"/>
    <property type="molecule type" value="Genomic_DNA"/>
</dbReference>
<dbReference type="RefSeq" id="WP_109805419.1">
    <property type="nucleotide sequence ID" value="NZ_QGKS01000450.1"/>
</dbReference>
<gene>
    <name evidence="5" type="ORF">DKT69_33490</name>
</gene>
<keyword evidence="2" id="KW-0238">DNA-binding</keyword>
<feature type="domain" description="HTH araC/xylS-type" evidence="4">
    <location>
        <begin position="186"/>
        <end position="277"/>
    </location>
</feature>
<evidence type="ECO:0000313" key="5">
    <source>
        <dbReference type="EMBL" id="PWR07993.1"/>
    </source>
</evidence>
<dbReference type="PROSITE" id="PS00041">
    <property type="entry name" value="HTH_ARAC_FAMILY_1"/>
    <property type="match status" value="1"/>
</dbReference>
<dbReference type="OrthoDB" id="9799345at2"/>
<dbReference type="InterPro" id="IPR014710">
    <property type="entry name" value="RmlC-like_jellyroll"/>
</dbReference>
<dbReference type="Proteomes" id="UP000246050">
    <property type="component" value="Unassembled WGS sequence"/>
</dbReference>
<dbReference type="InterPro" id="IPR018060">
    <property type="entry name" value="HTH_AraC"/>
</dbReference>
<sequence>MPAVVKFDEIACGEPYHAALAFVGHEPRELSFPHSHADFYELMYVVSGRGVQRIAGTDLPMRPGDLALARPHDRHQFLVTGREQLRFINIAFPAGLWRALSDLAGIEQAADWDRTPTPPMVRADEPDGEVATECHRVLELFHRGPSTIDLIRLWTAVVPALAAGEGGTLGAAGRPAWLVRACAAMNVEENLGAGLPRLLELAAVSHGHLARSMRAHYGRTPVEHVTELRLAHAALLLATTAEPVGRIAERCGFDSLSYFGRCFRHRYEVSPREYRAAASRRVVPNQR</sequence>
<dbReference type="SUPFAM" id="SSF46689">
    <property type="entry name" value="Homeodomain-like"/>
    <property type="match status" value="1"/>
</dbReference>
<dbReference type="SUPFAM" id="SSF51182">
    <property type="entry name" value="RmlC-like cupins"/>
    <property type="match status" value="1"/>
</dbReference>
<proteinExistence type="predicted"/>
<dbReference type="PRINTS" id="PR00032">
    <property type="entry name" value="HTHARAC"/>
</dbReference>
<dbReference type="InterPro" id="IPR003313">
    <property type="entry name" value="AraC-bd"/>
</dbReference>
<dbReference type="Pfam" id="PF12833">
    <property type="entry name" value="HTH_18"/>
    <property type="match status" value="1"/>
</dbReference>
<dbReference type="PROSITE" id="PS01124">
    <property type="entry name" value="HTH_ARAC_FAMILY_2"/>
    <property type="match status" value="1"/>
</dbReference>
<accession>A0A317D5K4</accession>
<dbReference type="GO" id="GO:0043565">
    <property type="term" value="F:sequence-specific DNA binding"/>
    <property type="evidence" value="ECO:0007669"/>
    <property type="project" value="InterPro"/>
</dbReference>
<evidence type="ECO:0000256" key="1">
    <source>
        <dbReference type="ARBA" id="ARBA00023015"/>
    </source>
</evidence>
<dbReference type="PANTHER" id="PTHR46796:SF13">
    <property type="entry name" value="HTH-TYPE TRANSCRIPTIONAL ACTIVATOR RHAS"/>
    <property type="match status" value="1"/>
</dbReference>
<name>A0A317D5K4_9ACTN</name>
<dbReference type="Gene3D" id="1.10.10.60">
    <property type="entry name" value="Homeodomain-like"/>
    <property type="match status" value="1"/>
</dbReference>
<evidence type="ECO:0000256" key="3">
    <source>
        <dbReference type="ARBA" id="ARBA00023163"/>
    </source>
</evidence>
<reference evidence="5 6" key="1">
    <citation type="submission" date="2018-05" db="EMBL/GenBank/DDBJ databases">
        <title>Micromonosporas from Atacama Desert.</title>
        <authorList>
            <person name="Carro L."/>
            <person name="Golinska P."/>
            <person name="Klenk H.-P."/>
            <person name="Goodfellow M."/>
        </authorList>
    </citation>
    <scope>NUCLEOTIDE SEQUENCE [LARGE SCALE GENOMIC DNA]</scope>
    <source>
        <strain evidence="5 6">4G51</strain>
    </source>
</reference>
<dbReference type="AlphaFoldDB" id="A0A317D5K4"/>
<dbReference type="InterPro" id="IPR009057">
    <property type="entry name" value="Homeodomain-like_sf"/>
</dbReference>